<dbReference type="RefSeq" id="WP_345637781.1">
    <property type="nucleotide sequence ID" value="NZ_BAABJR010000028.1"/>
</dbReference>
<gene>
    <name evidence="2" type="ORF">GCM10023323_71590</name>
</gene>
<accession>A0ABP9TFA0</accession>
<feature type="compositionally biased region" description="Basic and acidic residues" evidence="1">
    <location>
        <begin position="61"/>
        <end position="73"/>
    </location>
</feature>
<evidence type="ECO:0000313" key="2">
    <source>
        <dbReference type="EMBL" id="GAA5216862.1"/>
    </source>
</evidence>
<dbReference type="Proteomes" id="UP001499878">
    <property type="component" value="Unassembled WGS sequence"/>
</dbReference>
<feature type="compositionally biased region" description="Basic and acidic residues" evidence="1">
    <location>
        <begin position="17"/>
        <end position="27"/>
    </location>
</feature>
<reference evidence="3" key="1">
    <citation type="journal article" date="2019" name="Int. J. Syst. Evol. Microbiol.">
        <title>The Global Catalogue of Microorganisms (GCM) 10K type strain sequencing project: providing services to taxonomists for standard genome sequencing and annotation.</title>
        <authorList>
            <consortium name="The Broad Institute Genomics Platform"/>
            <consortium name="The Broad Institute Genome Sequencing Center for Infectious Disease"/>
            <person name="Wu L."/>
            <person name="Ma J."/>
        </authorList>
    </citation>
    <scope>NUCLEOTIDE SEQUENCE [LARGE SCALE GENOMIC DNA]</scope>
    <source>
        <strain evidence="3">JCM 18306</strain>
    </source>
</reference>
<sequence>MTPARERSTVPRNSEISGERKPLKPEVEPILGGSETDQAADSQPQTPELPDSGSSGVPESRTSDDPKWTTLERKEARLRADQLSSLAELRRHVNSQRMERSEIITDNTLIRVAVDLLLEHSHRLRGDTEDDLRRSVLPRRRPANANQGYAD</sequence>
<evidence type="ECO:0000256" key="1">
    <source>
        <dbReference type="SAM" id="MobiDB-lite"/>
    </source>
</evidence>
<protein>
    <submittedName>
        <fullName evidence="2">Uncharacterized protein</fullName>
    </submittedName>
</protein>
<comment type="caution">
    <text evidence="2">The sequence shown here is derived from an EMBL/GenBank/DDBJ whole genome shotgun (WGS) entry which is preliminary data.</text>
</comment>
<keyword evidence="3" id="KW-1185">Reference proteome</keyword>
<feature type="region of interest" description="Disordered" evidence="1">
    <location>
        <begin position="124"/>
        <end position="151"/>
    </location>
</feature>
<proteinExistence type="predicted"/>
<evidence type="ECO:0000313" key="3">
    <source>
        <dbReference type="Proteomes" id="UP001499878"/>
    </source>
</evidence>
<feature type="compositionally biased region" description="Polar residues" evidence="1">
    <location>
        <begin position="35"/>
        <end position="57"/>
    </location>
</feature>
<name>A0ABP9TFA0_9ACTN</name>
<dbReference type="EMBL" id="BAABJR010000028">
    <property type="protein sequence ID" value="GAA5216862.1"/>
    <property type="molecule type" value="Genomic_DNA"/>
</dbReference>
<feature type="compositionally biased region" description="Basic and acidic residues" evidence="1">
    <location>
        <begin position="124"/>
        <end position="134"/>
    </location>
</feature>
<feature type="region of interest" description="Disordered" evidence="1">
    <location>
        <begin position="1"/>
        <end position="73"/>
    </location>
</feature>
<organism evidence="2 3">
    <name type="scientific">Streptomyces thinghirensis</name>
    <dbReference type="NCBI Taxonomy" id="551547"/>
    <lineage>
        <taxon>Bacteria</taxon>
        <taxon>Bacillati</taxon>
        <taxon>Actinomycetota</taxon>
        <taxon>Actinomycetes</taxon>
        <taxon>Kitasatosporales</taxon>
        <taxon>Streptomycetaceae</taxon>
        <taxon>Streptomyces</taxon>
    </lineage>
</organism>